<evidence type="ECO:0000313" key="3">
    <source>
        <dbReference type="Proteomes" id="UP000588068"/>
    </source>
</evidence>
<protein>
    <submittedName>
        <fullName evidence="2">Pimeloyl-ACP methyl ester carboxylesterase</fullName>
    </submittedName>
</protein>
<feature type="chain" id="PRO_5032962328" evidence="1">
    <location>
        <begin position="23"/>
        <end position="352"/>
    </location>
</feature>
<reference evidence="2 3" key="1">
    <citation type="submission" date="2020-08" db="EMBL/GenBank/DDBJ databases">
        <title>Genomic Encyclopedia of Type Strains, Phase IV (KMG-IV): sequencing the most valuable type-strain genomes for metagenomic binning, comparative biology and taxonomic classification.</title>
        <authorList>
            <person name="Goeker M."/>
        </authorList>
    </citation>
    <scope>NUCLEOTIDE SEQUENCE [LARGE SCALE GENOMIC DNA]</scope>
    <source>
        <strain evidence="2 3">DSM 26723</strain>
    </source>
</reference>
<accession>A0A841HVZ5</accession>
<feature type="signal peptide" evidence="1">
    <location>
        <begin position="1"/>
        <end position="22"/>
    </location>
</feature>
<comment type="caution">
    <text evidence="2">The sequence shown here is derived from an EMBL/GenBank/DDBJ whole genome shotgun (WGS) entry which is preliminary data.</text>
</comment>
<dbReference type="InterPro" id="IPR050583">
    <property type="entry name" value="Mycobacterial_A85_antigen"/>
</dbReference>
<organism evidence="2 3">
    <name type="scientific">Povalibacter uvarum</name>
    <dbReference type="NCBI Taxonomy" id="732238"/>
    <lineage>
        <taxon>Bacteria</taxon>
        <taxon>Pseudomonadati</taxon>
        <taxon>Pseudomonadota</taxon>
        <taxon>Gammaproteobacteria</taxon>
        <taxon>Steroidobacterales</taxon>
        <taxon>Steroidobacteraceae</taxon>
        <taxon>Povalibacter</taxon>
    </lineage>
</organism>
<sequence>MRLLRSGCLVLLLVGATIPALATEKAGAVADLELSSPSLEENIIGIDPVRRIKIYLPPGYDTSRKSYPVIYYFHSVFWSNRQMFQDGGVQRLFDRAIAEGTIPPFVFVAGDFTTPHVGTFFGNSPVSGRWIDHIVDEIVPAIDARFRTIRTPAGRGLAGDFLGGYAALKLAMMYPDRFSAVYALHPIGTSGGLIPISSRPDWGKMNRARSWDDLADDGLSQVFMAMAQSYLPNAQRPPFYCDLMVEANGGTLELDSTHAERLQSQFLLDRLLPRYAQNLKRLAGIQFDWGRYDVNQDHVAANQSFTRRLDDLGVPHYAEEYRGNHYEMNWSEHGRVEDRMLPFFARLLAFER</sequence>
<gene>
    <name evidence="2" type="ORF">HNQ60_005013</name>
</gene>
<dbReference type="RefSeq" id="WP_184335493.1">
    <property type="nucleotide sequence ID" value="NZ_JACHHZ010000006.1"/>
</dbReference>
<dbReference type="Proteomes" id="UP000588068">
    <property type="component" value="Unassembled WGS sequence"/>
</dbReference>
<dbReference type="InterPro" id="IPR029058">
    <property type="entry name" value="AB_hydrolase_fold"/>
</dbReference>
<evidence type="ECO:0000256" key="1">
    <source>
        <dbReference type="SAM" id="SignalP"/>
    </source>
</evidence>
<proteinExistence type="predicted"/>
<dbReference type="PANTHER" id="PTHR48098">
    <property type="entry name" value="ENTEROCHELIN ESTERASE-RELATED"/>
    <property type="match status" value="1"/>
</dbReference>
<dbReference type="PANTHER" id="PTHR48098:SF6">
    <property type="entry name" value="FERRI-BACILLIBACTIN ESTERASE BESA"/>
    <property type="match status" value="1"/>
</dbReference>
<evidence type="ECO:0000313" key="2">
    <source>
        <dbReference type="EMBL" id="MBB6096122.1"/>
    </source>
</evidence>
<keyword evidence="1" id="KW-0732">Signal</keyword>
<keyword evidence="3" id="KW-1185">Reference proteome</keyword>
<dbReference type="InterPro" id="IPR000801">
    <property type="entry name" value="Esterase-like"/>
</dbReference>
<name>A0A841HVZ5_9GAMM</name>
<dbReference type="SUPFAM" id="SSF53474">
    <property type="entry name" value="alpha/beta-Hydrolases"/>
    <property type="match status" value="1"/>
</dbReference>
<dbReference type="Pfam" id="PF00756">
    <property type="entry name" value="Esterase"/>
    <property type="match status" value="1"/>
</dbReference>
<dbReference type="AlphaFoldDB" id="A0A841HVZ5"/>
<dbReference type="Gene3D" id="3.40.50.1820">
    <property type="entry name" value="alpha/beta hydrolase"/>
    <property type="match status" value="1"/>
</dbReference>
<dbReference type="EMBL" id="JACHHZ010000006">
    <property type="protein sequence ID" value="MBB6096122.1"/>
    <property type="molecule type" value="Genomic_DNA"/>
</dbReference>